<sequence>MPKRRRQTAALPYRLSSDGAFEVLLVTSRDTGRWVLPKGWPMPGKKLSKAAEIEAYEEAGVIGTTAKKSIGTYDYDKVESRKRRIPCRVHIFPLPVDSLLDKWPERGQRTREWFAPKDAATSVDEKDLRLLLGRIETVLRN</sequence>
<dbReference type="PROSITE" id="PS51462">
    <property type="entry name" value="NUDIX"/>
    <property type="match status" value="1"/>
</dbReference>
<feature type="domain" description="Nudix hydrolase" evidence="5">
    <location>
        <begin position="3"/>
        <end position="136"/>
    </location>
</feature>
<name>A0ABU5HZ75_9HYPH</name>
<protein>
    <submittedName>
        <fullName evidence="6">NUDIX hydrolase</fullName>
    </submittedName>
</protein>
<dbReference type="RefSeq" id="WP_322185249.1">
    <property type="nucleotide sequence ID" value="NZ_JAXLPB010000001.1"/>
</dbReference>
<gene>
    <name evidence="6" type="ORF">U0C82_01680</name>
</gene>
<evidence type="ECO:0000313" key="7">
    <source>
        <dbReference type="Proteomes" id="UP001294412"/>
    </source>
</evidence>
<evidence type="ECO:0000256" key="2">
    <source>
        <dbReference type="ARBA" id="ARBA00022723"/>
    </source>
</evidence>
<organism evidence="6 7">
    <name type="scientific">Fulvimarina uroteuthidis</name>
    <dbReference type="NCBI Taxonomy" id="3098149"/>
    <lineage>
        <taxon>Bacteria</taxon>
        <taxon>Pseudomonadati</taxon>
        <taxon>Pseudomonadota</taxon>
        <taxon>Alphaproteobacteria</taxon>
        <taxon>Hyphomicrobiales</taxon>
        <taxon>Aurantimonadaceae</taxon>
        <taxon>Fulvimarina</taxon>
    </lineage>
</organism>
<dbReference type="SUPFAM" id="SSF55811">
    <property type="entry name" value="Nudix"/>
    <property type="match status" value="1"/>
</dbReference>
<dbReference type="EMBL" id="JAXLPB010000001">
    <property type="protein sequence ID" value="MDY8107858.1"/>
    <property type="molecule type" value="Genomic_DNA"/>
</dbReference>
<reference evidence="6 7" key="1">
    <citation type="submission" date="2023-12" db="EMBL/GenBank/DDBJ databases">
        <title>Description of Novel Strain Fulvimarina sp. 2208YS6-2-32 isolated from Uroteuthis (Photololigo) edulis.</title>
        <authorList>
            <person name="Park J.-S."/>
        </authorList>
    </citation>
    <scope>NUCLEOTIDE SEQUENCE [LARGE SCALE GENOMIC DNA]</scope>
    <source>
        <strain evidence="6 7">2208YS6-2-32</strain>
    </source>
</reference>
<dbReference type="PANTHER" id="PTHR12629">
    <property type="entry name" value="DIPHOSPHOINOSITOL POLYPHOSPHATE PHOSPHOHYDROLASE"/>
    <property type="match status" value="1"/>
</dbReference>
<proteinExistence type="predicted"/>
<keyword evidence="4" id="KW-0460">Magnesium</keyword>
<keyword evidence="7" id="KW-1185">Reference proteome</keyword>
<evidence type="ECO:0000313" key="6">
    <source>
        <dbReference type="EMBL" id="MDY8107858.1"/>
    </source>
</evidence>
<dbReference type="Pfam" id="PF00293">
    <property type="entry name" value="NUDIX"/>
    <property type="match status" value="1"/>
</dbReference>
<evidence type="ECO:0000256" key="4">
    <source>
        <dbReference type="ARBA" id="ARBA00022842"/>
    </source>
</evidence>
<dbReference type="CDD" id="cd04666">
    <property type="entry name" value="NUDIX_DIPP2_like_Nudt4"/>
    <property type="match status" value="1"/>
</dbReference>
<dbReference type="InterPro" id="IPR015797">
    <property type="entry name" value="NUDIX_hydrolase-like_dom_sf"/>
</dbReference>
<accession>A0ABU5HZ75</accession>
<dbReference type="Gene3D" id="3.90.79.10">
    <property type="entry name" value="Nucleoside Triphosphate Pyrophosphohydrolase"/>
    <property type="match status" value="1"/>
</dbReference>
<dbReference type="InterPro" id="IPR047198">
    <property type="entry name" value="DDP-like_NUDIX"/>
</dbReference>
<comment type="cofactor">
    <cofactor evidence="1">
        <name>Mg(2+)</name>
        <dbReference type="ChEBI" id="CHEBI:18420"/>
    </cofactor>
</comment>
<comment type="caution">
    <text evidence="6">The sequence shown here is derived from an EMBL/GenBank/DDBJ whole genome shotgun (WGS) entry which is preliminary data.</text>
</comment>
<dbReference type="InterPro" id="IPR000086">
    <property type="entry name" value="NUDIX_hydrolase_dom"/>
</dbReference>
<dbReference type="PANTHER" id="PTHR12629:SF0">
    <property type="entry name" value="DIPHOSPHOINOSITOL-POLYPHOSPHATE DIPHOSPHATASE"/>
    <property type="match status" value="1"/>
</dbReference>
<keyword evidence="2" id="KW-0479">Metal-binding</keyword>
<keyword evidence="3 6" id="KW-0378">Hydrolase</keyword>
<evidence type="ECO:0000256" key="1">
    <source>
        <dbReference type="ARBA" id="ARBA00001946"/>
    </source>
</evidence>
<dbReference type="Proteomes" id="UP001294412">
    <property type="component" value="Unassembled WGS sequence"/>
</dbReference>
<dbReference type="GO" id="GO:0016787">
    <property type="term" value="F:hydrolase activity"/>
    <property type="evidence" value="ECO:0007669"/>
    <property type="project" value="UniProtKB-KW"/>
</dbReference>
<evidence type="ECO:0000259" key="5">
    <source>
        <dbReference type="PROSITE" id="PS51462"/>
    </source>
</evidence>
<evidence type="ECO:0000256" key="3">
    <source>
        <dbReference type="ARBA" id="ARBA00022801"/>
    </source>
</evidence>